<dbReference type="AlphaFoldDB" id="A0A6G7K8K7"/>
<sequence>MEQKEWMLSQIKDLQQKSTDYRQIALFQAFEKLIQEQYKRMEQAQGEIDGRMWSPNKWG</sequence>
<dbReference type="KEGG" id="jar:G7057_03155"/>
<dbReference type="RefSeq" id="WP_076768453.1">
    <property type="nucleotide sequence ID" value="NZ_CP049740.1"/>
</dbReference>
<accession>A0A6G7K8K7</accession>
<proteinExistence type="predicted"/>
<evidence type="ECO:0000313" key="1">
    <source>
        <dbReference type="EMBL" id="QII81572.1"/>
    </source>
</evidence>
<gene>
    <name evidence="1" type="ORF">G7057_03155</name>
</gene>
<evidence type="ECO:0000313" key="2">
    <source>
        <dbReference type="Proteomes" id="UP000501451"/>
    </source>
</evidence>
<protein>
    <submittedName>
        <fullName evidence="1">Uncharacterized protein</fullName>
    </submittedName>
</protein>
<reference evidence="1 2" key="1">
    <citation type="journal article" date="2017" name="Int. J. Syst. Evol. Microbiol.">
        <title>Jeotgalibaca porci sp. nov. and Jeotgalibaca arthritidis sp. nov., isolated from pigs, and emended description of the genus Jeotgalibaca.</title>
        <authorList>
            <person name="Zamora L."/>
            <person name="Perez-Sancho M."/>
            <person name="Dominguez L."/>
            <person name="Fernandez-Garayzabal J.F."/>
            <person name="Vela A.I."/>
        </authorList>
    </citation>
    <scope>NUCLEOTIDE SEQUENCE [LARGE SCALE GENOMIC DNA]</scope>
    <source>
        <strain evidence="1 2">CECT 9157</strain>
    </source>
</reference>
<dbReference type="Proteomes" id="UP000501451">
    <property type="component" value="Chromosome"/>
</dbReference>
<keyword evidence="2" id="KW-1185">Reference proteome</keyword>
<organism evidence="1 2">
    <name type="scientific">Jeotgalibaca arthritidis</name>
    <dbReference type="NCBI Taxonomy" id="1868794"/>
    <lineage>
        <taxon>Bacteria</taxon>
        <taxon>Bacillati</taxon>
        <taxon>Bacillota</taxon>
        <taxon>Bacilli</taxon>
        <taxon>Lactobacillales</taxon>
        <taxon>Carnobacteriaceae</taxon>
        <taxon>Jeotgalibaca</taxon>
    </lineage>
</organism>
<dbReference type="EMBL" id="CP049740">
    <property type="protein sequence ID" value="QII81572.1"/>
    <property type="molecule type" value="Genomic_DNA"/>
</dbReference>
<name>A0A6G7K8K7_9LACT</name>